<proteinExistence type="inferred from homology"/>
<dbReference type="KEGG" id="mvs:MVIS_0030"/>
<dbReference type="PATRIC" id="fig|80854.5.peg.30"/>
<keyword evidence="5" id="KW-0653">Protein transport</keyword>
<dbReference type="Proteomes" id="UP000182660">
    <property type="component" value="Unassembled WGS sequence"/>
</dbReference>
<dbReference type="EMBL" id="FPLD01000073">
    <property type="protein sequence ID" value="SGZ04816.1"/>
    <property type="molecule type" value="Genomic_DNA"/>
</dbReference>
<reference evidence="6 8" key="2">
    <citation type="submission" date="2016-11" db="EMBL/GenBank/DDBJ databases">
        <authorList>
            <person name="Klemetsen T."/>
        </authorList>
    </citation>
    <scope>NUCLEOTIDE SEQUENCE [LARGE SCALE GENOMIC DNA]</scope>
    <source>
        <strain evidence="6">MT 2528</strain>
    </source>
</reference>
<dbReference type="PANTHER" id="PTHR30371:SF0">
    <property type="entry name" value="SEC-INDEPENDENT PROTEIN TRANSLOCASE PROTEIN TATC, CHLOROPLASTIC-RELATED"/>
    <property type="match status" value="1"/>
</dbReference>
<evidence type="ECO:0000256" key="2">
    <source>
        <dbReference type="ARBA" id="ARBA00022692"/>
    </source>
</evidence>
<dbReference type="RefSeq" id="WP_045108532.1">
    <property type="nucleotide sequence ID" value="NZ_CAWQZC010000103.1"/>
</dbReference>
<dbReference type="InterPro" id="IPR002033">
    <property type="entry name" value="TatC"/>
</dbReference>
<dbReference type="GO" id="GO:0043953">
    <property type="term" value="P:protein transport by the Tat complex"/>
    <property type="evidence" value="ECO:0007669"/>
    <property type="project" value="UniProtKB-UniRule"/>
</dbReference>
<dbReference type="Proteomes" id="UP000183794">
    <property type="component" value="Unassembled WGS sequence"/>
</dbReference>
<dbReference type="PANTHER" id="PTHR30371">
    <property type="entry name" value="SEC-INDEPENDENT PROTEIN TRANSLOCASE PROTEIN TATC"/>
    <property type="match status" value="1"/>
</dbReference>
<dbReference type="HOGENOM" id="CLU_031942_1_1_6"/>
<gene>
    <name evidence="5" type="primary">tatC</name>
    <name evidence="6" type="ORF">MT2528_2610</name>
    <name evidence="7" type="ORF">NVI5450_2824</name>
</gene>
<evidence type="ECO:0000313" key="8">
    <source>
        <dbReference type="Proteomes" id="UP000182660"/>
    </source>
</evidence>
<sequence>MAADPNTQPLIAHLIELRDRLLRASAAIILVFISLVYFANDIYQLISAPLIAQLPTGTSMIATDVATPFFTPIKLTLVASSFIAIPWVLYQVWAFIAPGLYKHEKKLIAPLVISSALLFYLGIAFSYFVVFPLAFEFFAAAAPEGVTFAPDISSYLDFVLKIFFAFGLAFEIPIATLVLCWTGATTPESLRQKRPYIVVAAFIMGMLLTPPDIISQTLLAIPMLLLFELGLLFSRFYVKQDETKDEEAGTD</sequence>
<feature type="transmembrane region" description="Helical" evidence="5">
    <location>
        <begin position="75"/>
        <end position="96"/>
    </location>
</feature>
<evidence type="ECO:0000313" key="7">
    <source>
        <dbReference type="EMBL" id="SGZ04816.1"/>
    </source>
</evidence>
<feature type="transmembrane region" description="Helical" evidence="5">
    <location>
        <begin position="117"/>
        <end position="142"/>
    </location>
</feature>
<dbReference type="STRING" id="80854.MVIS_0030"/>
<keyword evidence="3 5" id="KW-1133">Transmembrane helix</keyword>
<keyword evidence="2 5" id="KW-0812">Transmembrane</keyword>
<comment type="subunit">
    <text evidence="5">The Tat system comprises two distinct complexes: a TatABC complex, containing multiple copies of TatA, TatB and TatC subunits, and a separate TatA complex, containing only TatA subunits. Substrates initially bind to the TatABC complex, which probably triggers association of the separate TatA complex to form the active translocon.</text>
</comment>
<keyword evidence="4 5" id="KW-0472">Membrane</keyword>
<dbReference type="InterPro" id="IPR019820">
    <property type="entry name" value="Sec-indep_translocase_CS"/>
</dbReference>
<name>A0A090IBZ0_9GAMM</name>
<protein>
    <recommendedName>
        <fullName evidence="5">Sec-independent protein translocase protein TatC</fullName>
    </recommendedName>
</protein>
<evidence type="ECO:0000256" key="3">
    <source>
        <dbReference type="ARBA" id="ARBA00022989"/>
    </source>
</evidence>
<feature type="transmembrane region" description="Helical" evidence="5">
    <location>
        <begin position="196"/>
        <end position="214"/>
    </location>
</feature>
<evidence type="ECO:0000313" key="6">
    <source>
        <dbReference type="EMBL" id="SGY93656.1"/>
    </source>
</evidence>
<dbReference type="EMBL" id="FPLJ01000059">
    <property type="protein sequence ID" value="SGY93656.1"/>
    <property type="molecule type" value="Genomic_DNA"/>
</dbReference>
<dbReference type="PRINTS" id="PR01840">
    <property type="entry name" value="TATCFAMILY"/>
</dbReference>
<dbReference type="OrthoDB" id="9777044at2"/>
<keyword evidence="8" id="KW-1185">Reference proteome</keyword>
<comment type="subcellular location">
    <subcellularLocation>
        <location evidence="5">Cell membrane</location>
        <topology evidence="5">Multi-pass membrane protein</topology>
    </subcellularLocation>
    <subcellularLocation>
        <location evidence="1">Membrane</location>
        <topology evidence="1">Multi-pass membrane protein</topology>
    </subcellularLocation>
</comment>
<accession>A0A090IBZ0</accession>
<evidence type="ECO:0000256" key="5">
    <source>
        <dbReference type="HAMAP-Rule" id="MF_00902"/>
    </source>
</evidence>
<dbReference type="HAMAP" id="MF_00902">
    <property type="entry name" value="TatC"/>
    <property type="match status" value="1"/>
</dbReference>
<evidence type="ECO:0000256" key="4">
    <source>
        <dbReference type="ARBA" id="ARBA00023136"/>
    </source>
</evidence>
<keyword evidence="5" id="KW-0811">Translocation</keyword>
<feature type="transmembrane region" description="Helical" evidence="5">
    <location>
        <begin position="162"/>
        <end position="184"/>
    </location>
</feature>
<dbReference type="GO" id="GO:0065002">
    <property type="term" value="P:intracellular protein transmembrane transport"/>
    <property type="evidence" value="ECO:0007669"/>
    <property type="project" value="TreeGrafter"/>
</dbReference>
<feature type="transmembrane region" description="Helical" evidence="5">
    <location>
        <begin position="21"/>
        <end position="39"/>
    </location>
</feature>
<feature type="transmembrane region" description="Helical" evidence="5">
    <location>
        <begin position="220"/>
        <end position="238"/>
    </location>
</feature>
<evidence type="ECO:0000256" key="1">
    <source>
        <dbReference type="ARBA" id="ARBA00004141"/>
    </source>
</evidence>
<dbReference type="AlphaFoldDB" id="A0A090IBZ0"/>
<dbReference type="NCBIfam" id="TIGR00945">
    <property type="entry name" value="tatC"/>
    <property type="match status" value="1"/>
</dbReference>
<evidence type="ECO:0000313" key="9">
    <source>
        <dbReference type="Proteomes" id="UP000183794"/>
    </source>
</evidence>
<dbReference type="Pfam" id="PF00902">
    <property type="entry name" value="TatC"/>
    <property type="match status" value="1"/>
</dbReference>
<dbReference type="GO" id="GO:0009977">
    <property type="term" value="F:proton motive force dependent protein transmembrane transporter activity"/>
    <property type="evidence" value="ECO:0007669"/>
    <property type="project" value="TreeGrafter"/>
</dbReference>
<organism evidence="7 9">
    <name type="scientific">Moritella viscosa</name>
    <dbReference type="NCBI Taxonomy" id="80854"/>
    <lineage>
        <taxon>Bacteria</taxon>
        <taxon>Pseudomonadati</taxon>
        <taxon>Pseudomonadota</taxon>
        <taxon>Gammaproteobacteria</taxon>
        <taxon>Alteromonadales</taxon>
        <taxon>Moritellaceae</taxon>
        <taxon>Moritella</taxon>
    </lineage>
</organism>
<dbReference type="PROSITE" id="PS01218">
    <property type="entry name" value="TATC"/>
    <property type="match status" value="1"/>
</dbReference>
<keyword evidence="5" id="KW-0813">Transport</keyword>
<dbReference type="GeneID" id="61296444"/>
<comment type="similarity">
    <text evidence="5">Belongs to the TatC family.</text>
</comment>
<keyword evidence="5" id="KW-1003">Cell membrane</keyword>
<dbReference type="GO" id="GO:0033281">
    <property type="term" value="C:TAT protein transport complex"/>
    <property type="evidence" value="ECO:0007669"/>
    <property type="project" value="UniProtKB-UniRule"/>
</dbReference>
<comment type="function">
    <text evidence="5">Part of the twin-arginine translocation (Tat) system that transports large folded proteins containing a characteristic twin-arginine motif in their signal peptide across membranes. Together with TatB, TatC is part of a receptor directly interacting with Tat signal peptides.</text>
</comment>
<reference evidence="7 9" key="1">
    <citation type="submission" date="2016-11" db="EMBL/GenBank/DDBJ databases">
        <authorList>
            <person name="Jaros S."/>
            <person name="Januszkiewicz K."/>
            <person name="Wedrychowicz H."/>
        </authorList>
    </citation>
    <scope>NUCLEOTIDE SEQUENCE [LARGE SCALE GENOMIC DNA]</scope>
    <source>
        <strain evidence="7">NVI 5450</strain>
    </source>
</reference>